<gene>
    <name evidence="2" type="ORF">EP51_10020</name>
    <name evidence="4" type="ORF">O4328_02685</name>
    <name evidence="5" type="ORF">Q5707_12460</name>
    <name evidence="3" type="ORF">R1CP_11995</name>
</gene>
<keyword evidence="1" id="KW-0472">Membrane</keyword>
<proteinExistence type="predicted"/>
<name>A0A076EGT6_RHOOP</name>
<dbReference type="PATRIC" id="fig|37919.13.peg.2463"/>
<reference evidence="5" key="4">
    <citation type="submission" date="2023-07" db="EMBL/GenBank/DDBJ databases">
        <title>Genomic analysis of Rhodococcus opacus VOC-14 with glycol ethers degradation activity.</title>
        <authorList>
            <person name="Narkevich D.A."/>
            <person name="Hlushen A.M."/>
            <person name="Akhremchuk A.E."/>
            <person name="Sikolenko M.A."/>
            <person name="Valentovich L.N."/>
        </authorList>
    </citation>
    <scope>NUCLEOTIDE SEQUENCE</scope>
    <source>
        <strain evidence="5">VOC-14</strain>
    </source>
</reference>
<dbReference type="EMBL" id="CP130953">
    <property type="protein sequence ID" value="WLF49751.1"/>
    <property type="molecule type" value="Genomic_DNA"/>
</dbReference>
<keyword evidence="1" id="KW-1133">Transmembrane helix</keyword>
<sequence>MTFELPPAKGPVSHFANEVGALIGFSIATTVAAVRVLVRRKLAWRELLDQAWRIASVTSAPALLLMIPIGVLIAVTIGSLAGQLGAEGYTGAVVGFVIVGQASALVCALMLAGVGGSAICADLGSRTIREEVEAMEVLGLNVIERLVVPRVLAAVIVGVALCAMVTAVGVSACFLFQVVVQNSSAGSFLTALSQYTRLSDFVVALVKSMAFAVTSALVASFKGLHAKGGPSGVADAVNEAVVLAFILVFIVNTVLSQLYSVLVVPVGGY</sequence>
<evidence type="ECO:0000313" key="3">
    <source>
        <dbReference type="EMBL" id="ANS27109.1"/>
    </source>
</evidence>
<keyword evidence="8" id="KW-1185">Reference proteome</keyword>
<dbReference type="GeneID" id="69890502"/>
<dbReference type="GO" id="GO:0043190">
    <property type="term" value="C:ATP-binding cassette (ABC) transporter complex"/>
    <property type="evidence" value="ECO:0007669"/>
    <property type="project" value="InterPro"/>
</dbReference>
<feature type="transmembrane region" description="Helical" evidence="1">
    <location>
        <begin position="20"/>
        <end position="38"/>
    </location>
</feature>
<dbReference type="PANTHER" id="PTHR30188">
    <property type="entry name" value="ABC TRANSPORTER PERMEASE PROTEIN-RELATED"/>
    <property type="match status" value="1"/>
</dbReference>
<dbReference type="Proteomes" id="UP000186108">
    <property type="component" value="Chromosome"/>
</dbReference>
<dbReference type="AlphaFoldDB" id="A0A076EGT6"/>
<dbReference type="Proteomes" id="UP000028488">
    <property type="component" value="Chromosome"/>
</dbReference>
<dbReference type="GO" id="GO:0005548">
    <property type="term" value="F:phospholipid transporter activity"/>
    <property type="evidence" value="ECO:0007669"/>
    <property type="project" value="TreeGrafter"/>
</dbReference>
<accession>A0A076EGT6</accession>
<dbReference type="EMBL" id="JAPWIS010000001">
    <property type="protein sequence ID" value="MCZ4582602.1"/>
    <property type="molecule type" value="Genomic_DNA"/>
</dbReference>
<evidence type="ECO:0000313" key="5">
    <source>
        <dbReference type="EMBL" id="WLF49751.1"/>
    </source>
</evidence>
<dbReference type="Pfam" id="PF02405">
    <property type="entry name" value="MlaE"/>
    <property type="match status" value="1"/>
</dbReference>
<dbReference type="RefSeq" id="WP_005239607.1">
    <property type="nucleotide sequence ID" value="NZ_CAJUXZ010000001.1"/>
</dbReference>
<dbReference type="Proteomes" id="UP001231166">
    <property type="component" value="Chromosome"/>
</dbReference>
<feature type="transmembrane region" description="Helical" evidence="1">
    <location>
        <begin position="93"/>
        <end position="119"/>
    </location>
</feature>
<dbReference type="Proteomes" id="UP001066327">
    <property type="component" value="Unassembled WGS sequence"/>
</dbReference>
<keyword evidence="1" id="KW-0812">Transmembrane</keyword>
<evidence type="ECO:0000313" key="6">
    <source>
        <dbReference type="Proteomes" id="UP000028488"/>
    </source>
</evidence>
<evidence type="ECO:0000256" key="1">
    <source>
        <dbReference type="SAM" id="Phobius"/>
    </source>
</evidence>
<feature type="transmembrane region" description="Helical" evidence="1">
    <location>
        <begin position="240"/>
        <end position="262"/>
    </location>
</feature>
<dbReference type="EMBL" id="CP008947">
    <property type="protein sequence ID" value="AII04926.1"/>
    <property type="molecule type" value="Genomic_DNA"/>
</dbReference>
<evidence type="ECO:0000313" key="8">
    <source>
        <dbReference type="Proteomes" id="UP001066327"/>
    </source>
</evidence>
<reference evidence="3 7" key="2">
    <citation type="submission" date="2014-07" db="EMBL/GenBank/DDBJ databases">
        <authorList>
            <person name="Zhang J.E."/>
            <person name="Yang H."/>
            <person name="Guo J."/>
            <person name="Deng Z."/>
            <person name="Luo H."/>
            <person name="Luo M."/>
            <person name="Zhao B."/>
        </authorList>
    </citation>
    <scope>NUCLEOTIDE SEQUENCE [LARGE SCALE GENOMIC DNA]</scope>
    <source>
        <strain evidence="3 7">1CP</strain>
    </source>
</reference>
<dbReference type="PANTHER" id="PTHR30188:SF4">
    <property type="entry name" value="PROTEIN TRIGALACTOSYLDIACYLGLYCEROL 1, CHLOROPLASTIC"/>
    <property type="match status" value="1"/>
</dbReference>
<dbReference type="eggNOG" id="COG0767">
    <property type="taxonomic scope" value="Bacteria"/>
</dbReference>
<reference evidence="4" key="3">
    <citation type="submission" date="2022-12" db="EMBL/GenBank/DDBJ databases">
        <authorList>
            <person name="Krivoruchko A.V."/>
            <person name="Elkin A."/>
        </authorList>
    </citation>
    <scope>NUCLEOTIDE SEQUENCE</scope>
    <source>
        <strain evidence="4">IEGM 249</strain>
    </source>
</reference>
<feature type="transmembrane region" description="Helical" evidence="1">
    <location>
        <begin position="151"/>
        <end position="178"/>
    </location>
</feature>
<evidence type="ECO:0000313" key="4">
    <source>
        <dbReference type="EMBL" id="MCZ4582602.1"/>
    </source>
</evidence>
<organism evidence="2 6">
    <name type="scientific">Rhodococcus opacus</name>
    <name type="common">Nocardia opaca</name>
    <dbReference type="NCBI Taxonomy" id="37919"/>
    <lineage>
        <taxon>Bacteria</taxon>
        <taxon>Bacillati</taxon>
        <taxon>Actinomycetota</taxon>
        <taxon>Actinomycetes</taxon>
        <taxon>Mycobacteriales</taxon>
        <taxon>Nocardiaceae</taxon>
        <taxon>Rhodococcus</taxon>
    </lineage>
</organism>
<evidence type="ECO:0000313" key="7">
    <source>
        <dbReference type="Proteomes" id="UP000186108"/>
    </source>
</evidence>
<protein>
    <submittedName>
        <fullName evidence="2 4">ABC transporter</fullName>
    </submittedName>
</protein>
<dbReference type="EMBL" id="CP009111">
    <property type="protein sequence ID" value="ANS27109.1"/>
    <property type="molecule type" value="Genomic_DNA"/>
</dbReference>
<evidence type="ECO:0000313" key="2">
    <source>
        <dbReference type="EMBL" id="AII04926.1"/>
    </source>
</evidence>
<feature type="transmembrane region" description="Helical" evidence="1">
    <location>
        <begin position="59"/>
        <end position="81"/>
    </location>
</feature>
<dbReference type="InterPro" id="IPR030802">
    <property type="entry name" value="Permease_MalE"/>
</dbReference>
<feature type="transmembrane region" description="Helical" evidence="1">
    <location>
        <begin position="198"/>
        <end position="219"/>
    </location>
</feature>
<reference evidence="2 6" key="1">
    <citation type="submission" date="2014-07" db="EMBL/GenBank/DDBJ databases">
        <title>Genome Sequence of Rhodococcus opacus Strain R7, a Biodegrader of Mono- and Polycyclic Aromatic Hydrocarbons.</title>
        <authorList>
            <person name="Di Gennaro P."/>
            <person name="Zampolli J."/>
            <person name="Presti I."/>
            <person name="Cappelletti M."/>
            <person name="D'Ursi P."/>
            <person name="Orro A."/>
            <person name="Mezzelani A."/>
            <person name="Milanesi L."/>
        </authorList>
    </citation>
    <scope>NUCLEOTIDE SEQUENCE [LARGE SCALE GENOMIC DNA]</scope>
    <source>
        <strain evidence="2 6">R7</strain>
    </source>
</reference>